<evidence type="ECO:0000259" key="4">
    <source>
        <dbReference type="Pfam" id="PF00733"/>
    </source>
</evidence>
<dbReference type="EC" id="6.3.5.4" evidence="2"/>
<gene>
    <name evidence="5" type="ORF">WG901_08115</name>
</gene>
<dbReference type="SUPFAM" id="SSF56235">
    <property type="entry name" value="N-terminal nucleophile aminohydrolases (Ntn hydrolases)"/>
    <property type="match status" value="1"/>
</dbReference>
<dbReference type="InterPro" id="IPR014729">
    <property type="entry name" value="Rossmann-like_a/b/a_fold"/>
</dbReference>
<dbReference type="PANTHER" id="PTHR43284:SF1">
    <property type="entry name" value="ASPARAGINE SYNTHETASE"/>
    <property type="match status" value="1"/>
</dbReference>
<accession>A0ABU8RU37</accession>
<dbReference type="EMBL" id="JBBHJZ010000001">
    <property type="protein sequence ID" value="MEJ5976595.1"/>
    <property type="molecule type" value="Genomic_DNA"/>
</dbReference>
<dbReference type="RefSeq" id="WP_339586501.1">
    <property type="nucleotide sequence ID" value="NZ_JBBHJZ010000001.1"/>
</dbReference>
<reference evidence="5 6" key="1">
    <citation type="submission" date="2024-03" db="EMBL/GenBank/DDBJ databases">
        <authorList>
            <person name="Jo J.-H."/>
        </authorList>
    </citation>
    <scope>NUCLEOTIDE SEQUENCE [LARGE SCALE GENOMIC DNA]</scope>
    <source>
        <strain evidence="5 6">PS1R-30</strain>
    </source>
</reference>
<protein>
    <recommendedName>
        <fullName evidence="2">asparagine synthase (glutamine-hydrolyzing)</fullName>
        <ecNumber evidence="2">6.3.5.4</ecNumber>
    </recommendedName>
</protein>
<comment type="catalytic activity">
    <reaction evidence="3">
        <text>L-aspartate + L-glutamine + ATP + H2O = L-asparagine + L-glutamate + AMP + diphosphate + H(+)</text>
        <dbReference type="Rhea" id="RHEA:12228"/>
        <dbReference type="ChEBI" id="CHEBI:15377"/>
        <dbReference type="ChEBI" id="CHEBI:15378"/>
        <dbReference type="ChEBI" id="CHEBI:29985"/>
        <dbReference type="ChEBI" id="CHEBI:29991"/>
        <dbReference type="ChEBI" id="CHEBI:30616"/>
        <dbReference type="ChEBI" id="CHEBI:33019"/>
        <dbReference type="ChEBI" id="CHEBI:58048"/>
        <dbReference type="ChEBI" id="CHEBI:58359"/>
        <dbReference type="ChEBI" id="CHEBI:456215"/>
        <dbReference type="EC" id="6.3.5.4"/>
    </reaction>
</comment>
<keyword evidence="6" id="KW-1185">Reference proteome</keyword>
<name>A0ABU8RU37_9SPHN</name>
<evidence type="ECO:0000313" key="6">
    <source>
        <dbReference type="Proteomes" id="UP001361239"/>
    </source>
</evidence>
<comment type="caution">
    <text evidence="5">The sequence shown here is derived from an EMBL/GenBank/DDBJ whole genome shotgun (WGS) entry which is preliminary data.</text>
</comment>
<feature type="domain" description="Asparagine synthetase" evidence="4">
    <location>
        <begin position="463"/>
        <end position="576"/>
    </location>
</feature>
<comment type="pathway">
    <text evidence="1">Amino-acid biosynthesis; L-asparagine biosynthesis; L-asparagine from L-aspartate (L-Gln route): step 1/1.</text>
</comment>
<dbReference type="Pfam" id="PF00733">
    <property type="entry name" value="Asn_synthase"/>
    <property type="match status" value="2"/>
</dbReference>
<proteinExistence type="predicted"/>
<dbReference type="Proteomes" id="UP001361239">
    <property type="component" value="Unassembled WGS sequence"/>
</dbReference>
<feature type="domain" description="Asparagine synthetase" evidence="4">
    <location>
        <begin position="223"/>
        <end position="350"/>
    </location>
</feature>
<evidence type="ECO:0000256" key="2">
    <source>
        <dbReference type="ARBA" id="ARBA00012737"/>
    </source>
</evidence>
<organism evidence="5 6">
    <name type="scientific">Novosphingobium anseongense</name>
    <dbReference type="NCBI Taxonomy" id="3133436"/>
    <lineage>
        <taxon>Bacteria</taxon>
        <taxon>Pseudomonadati</taxon>
        <taxon>Pseudomonadota</taxon>
        <taxon>Alphaproteobacteria</taxon>
        <taxon>Sphingomonadales</taxon>
        <taxon>Sphingomonadaceae</taxon>
        <taxon>Novosphingobium</taxon>
    </lineage>
</organism>
<sequence>MRHLRYIAAIGETDAFGLKRSIQERAIGITGLEGAFTAPGVALFAQGGRRAPLAHDAGLVLGRIHRRAGAMPCVAAFSPDETDAVLATRGQSIIDMFWGDFLAFVVADGSVTVIRPPFSDLPCLHLERGGLHVLASDLALLKTCLQTRISPNWDAIALHLMTSGLRQERTCVEGVSELLGGSRLTLTNSAMSIEPCWSPWHAAGKRDRRSSEDLADMLWKVARTSVAAQIEDLDHVAVMLSGGLDSSFLAALVAATGTRMTCVNIGSNDPAGDERHFATAVATALAAPYKEVGRDLAEVDVTKSLAKGQPRPLARSFAQASRIARQSLAASLGAQAILDGGGGDNLFCAMQSVVPVADRLLMEGLGTGALRTAAEIAELTEASLFTVLGRAFRRAWFRPAGYRWPIETTFVTTQATERAGPPCHRWLKAPHGALPGSAGHIGFMIAVENLLESFDGDIAEWSPLIAMPIVECALAIPTWRWFERGNNRAIARRALARHVPEHVAWRRGKGSPDGFVAQVFETNRSVLRDLLLDGALAAEGILDKAAAERVLSGNGPVRSHEHGQLLKVADVEAWVRTL</sequence>
<dbReference type="InterPro" id="IPR029055">
    <property type="entry name" value="Ntn_hydrolases_N"/>
</dbReference>
<dbReference type="PANTHER" id="PTHR43284">
    <property type="entry name" value="ASPARAGINE SYNTHETASE (GLUTAMINE-HYDROLYZING)"/>
    <property type="match status" value="1"/>
</dbReference>
<dbReference type="InterPro" id="IPR051786">
    <property type="entry name" value="ASN_synthetase/amidase"/>
</dbReference>
<dbReference type="InterPro" id="IPR001962">
    <property type="entry name" value="Asn_synthase"/>
</dbReference>
<evidence type="ECO:0000256" key="3">
    <source>
        <dbReference type="ARBA" id="ARBA00048741"/>
    </source>
</evidence>
<dbReference type="Gene3D" id="3.40.50.620">
    <property type="entry name" value="HUPs"/>
    <property type="match status" value="2"/>
</dbReference>
<dbReference type="SUPFAM" id="SSF52402">
    <property type="entry name" value="Adenine nucleotide alpha hydrolases-like"/>
    <property type="match status" value="1"/>
</dbReference>
<evidence type="ECO:0000313" key="5">
    <source>
        <dbReference type="EMBL" id="MEJ5976595.1"/>
    </source>
</evidence>
<evidence type="ECO:0000256" key="1">
    <source>
        <dbReference type="ARBA" id="ARBA00005187"/>
    </source>
</evidence>